<gene>
    <name evidence="2" type="ORF">BJF93_10680</name>
</gene>
<keyword evidence="1" id="KW-0812">Transmembrane</keyword>
<feature type="transmembrane region" description="Helical" evidence="1">
    <location>
        <begin position="30"/>
        <end position="53"/>
    </location>
</feature>
<feature type="transmembrane region" description="Helical" evidence="1">
    <location>
        <begin position="151"/>
        <end position="176"/>
    </location>
</feature>
<name>A0A1Q9AXF6_9HYPH</name>
<feature type="transmembrane region" description="Helical" evidence="1">
    <location>
        <begin position="121"/>
        <end position="139"/>
    </location>
</feature>
<organism evidence="2 3">
    <name type="scientific">Xaviernesmea oryzae</name>
    <dbReference type="NCBI Taxonomy" id="464029"/>
    <lineage>
        <taxon>Bacteria</taxon>
        <taxon>Pseudomonadati</taxon>
        <taxon>Pseudomonadota</taxon>
        <taxon>Alphaproteobacteria</taxon>
        <taxon>Hyphomicrobiales</taxon>
        <taxon>Rhizobiaceae</taxon>
        <taxon>Rhizobium/Agrobacterium group</taxon>
        <taxon>Xaviernesmea</taxon>
    </lineage>
</organism>
<feature type="transmembrane region" description="Helical" evidence="1">
    <location>
        <begin position="85"/>
        <end position="109"/>
    </location>
</feature>
<comment type="caution">
    <text evidence="2">The sequence shown here is derived from an EMBL/GenBank/DDBJ whole genome shotgun (WGS) entry which is preliminary data.</text>
</comment>
<keyword evidence="1" id="KW-0472">Membrane</keyword>
<keyword evidence="1" id="KW-1133">Transmembrane helix</keyword>
<feature type="transmembrane region" description="Helical" evidence="1">
    <location>
        <begin position="182"/>
        <end position="200"/>
    </location>
</feature>
<feature type="transmembrane region" description="Helical" evidence="1">
    <location>
        <begin position="231"/>
        <end position="249"/>
    </location>
</feature>
<evidence type="ECO:0000256" key="1">
    <source>
        <dbReference type="SAM" id="Phobius"/>
    </source>
</evidence>
<feature type="transmembrane region" description="Helical" evidence="1">
    <location>
        <begin position="207"/>
        <end position="225"/>
    </location>
</feature>
<dbReference type="AlphaFoldDB" id="A0A1Q9AXF6"/>
<evidence type="ECO:0000313" key="3">
    <source>
        <dbReference type="Proteomes" id="UP000186364"/>
    </source>
</evidence>
<dbReference type="Proteomes" id="UP000186364">
    <property type="component" value="Unassembled WGS sequence"/>
</dbReference>
<keyword evidence="3" id="KW-1185">Reference proteome</keyword>
<evidence type="ECO:0000313" key="2">
    <source>
        <dbReference type="EMBL" id="OLP60137.1"/>
    </source>
</evidence>
<dbReference type="Pfam" id="PF03591">
    <property type="entry name" value="AzlC"/>
    <property type="match status" value="1"/>
</dbReference>
<reference evidence="2 3" key="1">
    <citation type="submission" date="2016-09" db="EMBL/GenBank/DDBJ databases">
        <title>Rhizobium sp. nov., a novel species isolated from the rice rhizosphere.</title>
        <authorList>
            <person name="Zhao J."/>
            <person name="Zhang X."/>
        </authorList>
    </citation>
    <scope>NUCLEOTIDE SEQUENCE [LARGE SCALE GENOMIC DNA]</scope>
    <source>
        <strain evidence="2 3">1.7048</strain>
    </source>
</reference>
<sequence length="257" mass="27292">MERQGVSSAATDGAEGPGDRSTGYWIGRGMLGLFSLPGMILLVSFSGFAAFAAQSGIPMAQAVFMTAVIWALPAKVILVGSIVSGAPLIAAFLAVTLSSIRLMPMIAALVPEIRTRETPTWALLLVSHLIAITAWVMAMQRVQAVPRAHRFAYVTALGLTLTLSSMTLVALVYPFVATFPPLVAGCLFFMTPVYFLASIWSSARQRVILVALVVGLAIGPFAAIAFPDIDILISGIGGGTLAWAIERAWRKREERAA</sequence>
<accession>A0A1Q9AXF6</accession>
<dbReference type="EMBL" id="MKIP01000043">
    <property type="protein sequence ID" value="OLP60137.1"/>
    <property type="molecule type" value="Genomic_DNA"/>
</dbReference>
<protein>
    <submittedName>
        <fullName evidence="2">AzlC family protein</fullName>
    </submittedName>
</protein>
<dbReference type="InterPro" id="IPR011606">
    <property type="entry name" value="Brnchd-chn_aa_trnsp_permease"/>
</dbReference>
<feature type="transmembrane region" description="Helical" evidence="1">
    <location>
        <begin position="59"/>
        <end position="78"/>
    </location>
</feature>
<proteinExistence type="predicted"/>